<keyword evidence="3 6" id="KW-0808">Transferase</keyword>
<evidence type="ECO:0000256" key="5">
    <source>
        <dbReference type="ARBA" id="ARBA00023098"/>
    </source>
</evidence>
<dbReference type="RefSeq" id="WP_200505461.1">
    <property type="nucleotide sequence ID" value="NZ_JAEHFX010000003.1"/>
</dbReference>
<keyword evidence="7" id="KW-1185">Reference proteome</keyword>
<evidence type="ECO:0000256" key="1">
    <source>
        <dbReference type="ARBA" id="ARBA00010815"/>
    </source>
</evidence>
<dbReference type="Pfam" id="PF02353">
    <property type="entry name" value="CMAS"/>
    <property type="match status" value="1"/>
</dbReference>
<evidence type="ECO:0000256" key="3">
    <source>
        <dbReference type="ARBA" id="ARBA00022679"/>
    </source>
</evidence>
<dbReference type="EC" id="2.1.1.79" evidence="6"/>
<evidence type="ECO:0000313" key="6">
    <source>
        <dbReference type="EMBL" id="MBK0402699.1"/>
    </source>
</evidence>
<dbReference type="PANTHER" id="PTHR43667:SF1">
    <property type="entry name" value="CYCLOPROPANE-FATTY-ACYL-PHOSPHOLIPID SYNTHASE"/>
    <property type="match status" value="1"/>
</dbReference>
<reference evidence="6 7" key="1">
    <citation type="submission" date="2020-12" db="EMBL/GenBank/DDBJ databases">
        <title>Bacterial novel species Adhaeribacter sp. BT258 isolated from soil.</title>
        <authorList>
            <person name="Jung H.-Y."/>
        </authorList>
    </citation>
    <scope>NUCLEOTIDE SEQUENCE [LARGE SCALE GENOMIC DNA]</scope>
    <source>
        <strain evidence="6 7">BT258</strain>
    </source>
</reference>
<evidence type="ECO:0000313" key="7">
    <source>
        <dbReference type="Proteomes" id="UP000644147"/>
    </source>
</evidence>
<dbReference type="PIRSF" id="PIRSF003085">
    <property type="entry name" value="CMAS"/>
    <property type="match status" value="1"/>
</dbReference>
<keyword evidence="2 6" id="KW-0489">Methyltransferase</keyword>
<name>A0ABS1BZX0_9BACT</name>
<comment type="similarity">
    <text evidence="1">Belongs to the CFA/CMAS family.</text>
</comment>
<dbReference type="CDD" id="cd02440">
    <property type="entry name" value="AdoMet_MTases"/>
    <property type="match status" value="1"/>
</dbReference>
<dbReference type="GO" id="GO:0032259">
    <property type="term" value="P:methylation"/>
    <property type="evidence" value="ECO:0007669"/>
    <property type="project" value="UniProtKB-KW"/>
</dbReference>
<dbReference type="InterPro" id="IPR029063">
    <property type="entry name" value="SAM-dependent_MTases_sf"/>
</dbReference>
<dbReference type="NCBIfam" id="NF008686">
    <property type="entry name" value="PRK11705.1"/>
    <property type="match status" value="1"/>
</dbReference>
<dbReference type="GO" id="GO:0008825">
    <property type="term" value="F:cyclopropane-fatty-acyl-phospholipid synthase activity"/>
    <property type="evidence" value="ECO:0007669"/>
    <property type="project" value="UniProtKB-EC"/>
</dbReference>
<organism evidence="6 7">
    <name type="scientific">Adhaeribacter terrigena</name>
    <dbReference type="NCBI Taxonomy" id="2793070"/>
    <lineage>
        <taxon>Bacteria</taxon>
        <taxon>Pseudomonadati</taxon>
        <taxon>Bacteroidota</taxon>
        <taxon>Cytophagia</taxon>
        <taxon>Cytophagales</taxon>
        <taxon>Hymenobacteraceae</taxon>
        <taxon>Adhaeribacter</taxon>
    </lineage>
</organism>
<gene>
    <name evidence="6" type="primary">cfa</name>
    <name evidence="6" type="ORF">I5M27_06860</name>
</gene>
<evidence type="ECO:0000256" key="4">
    <source>
        <dbReference type="ARBA" id="ARBA00022691"/>
    </source>
</evidence>
<dbReference type="InterPro" id="IPR050723">
    <property type="entry name" value="CFA/CMAS"/>
</dbReference>
<protein>
    <submittedName>
        <fullName evidence="6">Cyclopropane fatty acyl phospholipid synthase</fullName>
        <ecNumber evidence="6">2.1.1.79</ecNumber>
    </submittedName>
</protein>
<keyword evidence="4" id="KW-0949">S-adenosyl-L-methionine</keyword>
<evidence type="ECO:0000256" key="2">
    <source>
        <dbReference type="ARBA" id="ARBA00022603"/>
    </source>
</evidence>
<dbReference type="Gene3D" id="3.40.50.150">
    <property type="entry name" value="Vaccinia Virus protein VP39"/>
    <property type="match status" value="1"/>
</dbReference>
<dbReference type="SUPFAM" id="SSF53335">
    <property type="entry name" value="S-adenosyl-L-methionine-dependent methyltransferases"/>
    <property type="match status" value="1"/>
</dbReference>
<keyword evidence="5" id="KW-0443">Lipid metabolism</keyword>
<dbReference type="Proteomes" id="UP000644147">
    <property type="component" value="Unassembled WGS sequence"/>
</dbReference>
<sequence>MKNLALKQQVTDLLAIAGVTVNGSDPWDLQVHDDRFYKRVLRDGTLGLGESYMDGWWDCAQIDAFAFRVLRADLYKKANLSWKAILEMLLARFINMQAKSKATQNARRHYDISNKLYQFMLDKRLNYSCGYWKNTDSLDVAQENKLDLICRKLSLKPGQTVLDIGCGWGGFAKFAAEKYGAVVTGITVSEEQVALGRELCKGLPVEIRLQDYRDIKEEFDHVVSVGMAEHVGYRNHRTFMEVAARCLKADGLFLLHTIGQNFSRTSADPFTNTYIFPNCVIPSMKQLSGAMEQLFVVEDVHNFGPYYDLTLQAWFTNFNAHWPELKADFDERFYRMWKYYLLSSAGSFRARQNQLWQLVLSKKGVLGGYEAVR</sequence>
<accession>A0ABS1BZX0</accession>
<dbReference type="EMBL" id="JAEHFX010000003">
    <property type="protein sequence ID" value="MBK0402699.1"/>
    <property type="molecule type" value="Genomic_DNA"/>
</dbReference>
<proteinExistence type="inferred from homology"/>
<dbReference type="InterPro" id="IPR003333">
    <property type="entry name" value="CMAS"/>
</dbReference>
<dbReference type="PANTHER" id="PTHR43667">
    <property type="entry name" value="CYCLOPROPANE-FATTY-ACYL-PHOSPHOLIPID SYNTHASE"/>
    <property type="match status" value="1"/>
</dbReference>
<comment type="caution">
    <text evidence="6">The sequence shown here is derived from an EMBL/GenBank/DDBJ whole genome shotgun (WGS) entry which is preliminary data.</text>
</comment>